<sequence length="156" mass="17301">MFRFEKMPPDLTYDSHSWYVVDRERDVWMESLGSNGPRGDLVFALCVRGRKIAFEVANDGVTDGLVVHQITTFGRSYQAEFAHGIRVQDVPDPDETFALQELAAEALLVYHAGQRARFGRTSEGHRVALSAGDQPVYNLTDFGYDGGVSTDGAIND</sequence>
<evidence type="ECO:0000313" key="2">
    <source>
        <dbReference type="Proteomes" id="UP001316384"/>
    </source>
</evidence>
<dbReference type="RefSeq" id="WP_227577929.1">
    <property type="nucleotide sequence ID" value="NZ_CP101987.1"/>
</dbReference>
<reference evidence="1 2" key="1">
    <citation type="submission" date="2022-07" db="EMBL/GenBank/DDBJ databases">
        <title>Novel species in genus cellulomonas.</title>
        <authorList>
            <person name="Ye L."/>
        </authorList>
    </citation>
    <scope>NUCLEOTIDE SEQUENCE [LARGE SCALE GENOMIC DNA]</scope>
    <source>
        <strain evidence="2">zg-B89</strain>
    </source>
</reference>
<name>A0ABY5KT11_9CELL</name>
<organism evidence="1 2">
    <name type="scientific">Cellulomonas xiejunii</name>
    <dbReference type="NCBI Taxonomy" id="2968083"/>
    <lineage>
        <taxon>Bacteria</taxon>
        <taxon>Bacillati</taxon>
        <taxon>Actinomycetota</taxon>
        <taxon>Actinomycetes</taxon>
        <taxon>Micrococcales</taxon>
        <taxon>Cellulomonadaceae</taxon>
        <taxon>Cellulomonas</taxon>
    </lineage>
</organism>
<gene>
    <name evidence="1" type="ORF">NP048_02540</name>
</gene>
<dbReference type="Proteomes" id="UP001316384">
    <property type="component" value="Chromosome"/>
</dbReference>
<accession>A0ABY5KT11</accession>
<proteinExistence type="predicted"/>
<protein>
    <submittedName>
        <fullName evidence="1">Uncharacterized protein</fullName>
    </submittedName>
</protein>
<evidence type="ECO:0000313" key="1">
    <source>
        <dbReference type="EMBL" id="UUI72367.1"/>
    </source>
</evidence>
<dbReference type="EMBL" id="CP101987">
    <property type="protein sequence ID" value="UUI72367.1"/>
    <property type="molecule type" value="Genomic_DNA"/>
</dbReference>
<keyword evidence="2" id="KW-1185">Reference proteome</keyword>